<organism evidence="2 3">
    <name type="scientific">Crocosphaera watsonii WH 0401</name>
    <dbReference type="NCBI Taxonomy" id="555881"/>
    <lineage>
        <taxon>Bacteria</taxon>
        <taxon>Bacillati</taxon>
        <taxon>Cyanobacteriota</taxon>
        <taxon>Cyanophyceae</taxon>
        <taxon>Oscillatoriophycideae</taxon>
        <taxon>Chroococcales</taxon>
        <taxon>Aphanothecaceae</taxon>
        <taxon>Crocosphaera</taxon>
    </lineage>
</organism>
<accession>T2JBV1</accession>
<reference evidence="2 3" key="2">
    <citation type="submission" date="2013-09" db="EMBL/GenBank/DDBJ databases">
        <title>Whole genome comparison of six Crocosphaera watsonii strains with differing phenotypes.</title>
        <authorList>
            <person name="Bench S.R."/>
            <person name="Heller P."/>
            <person name="Frank I."/>
            <person name="Arciniega M."/>
            <person name="Shilova I.N."/>
            <person name="Zehr J.P."/>
        </authorList>
    </citation>
    <scope>NUCLEOTIDE SEQUENCE [LARGE SCALE GENOMIC DNA]</scope>
    <source>
        <strain evidence="2 3">WH 0401</strain>
    </source>
</reference>
<evidence type="ECO:0000313" key="2">
    <source>
        <dbReference type="EMBL" id="CCQ62631.1"/>
    </source>
</evidence>
<reference evidence="2 3" key="1">
    <citation type="submission" date="2013-01" db="EMBL/GenBank/DDBJ databases">
        <authorList>
            <person name="Bench S."/>
        </authorList>
    </citation>
    <scope>NUCLEOTIDE SEQUENCE [LARGE SCALE GENOMIC DNA]</scope>
    <source>
        <strain evidence="2 3">WH 0401</strain>
    </source>
</reference>
<evidence type="ECO:0000313" key="3">
    <source>
        <dbReference type="Proteomes" id="UP000018198"/>
    </source>
</evidence>
<sequence>MVPQFLGAIDNRGNTQFRFSEPPSVLGQIDEGAPQYG</sequence>
<dbReference type="Proteomes" id="UP000018198">
    <property type="component" value="Unassembled WGS sequence"/>
</dbReference>
<feature type="region of interest" description="Disordered" evidence="1">
    <location>
        <begin position="13"/>
        <end position="37"/>
    </location>
</feature>
<gene>
    <name evidence="2" type="ORF">CWATWH0401_109</name>
</gene>
<comment type="caution">
    <text evidence="2">The sequence shown here is derived from an EMBL/GenBank/DDBJ whole genome shotgun (WGS) entry which is preliminary data.</text>
</comment>
<dbReference type="AlphaFoldDB" id="T2JBV1"/>
<dbReference type="EMBL" id="CAQM01000543">
    <property type="protein sequence ID" value="CCQ62631.1"/>
    <property type="molecule type" value="Genomic_DNA"/>
</dbReference>
<protein>
    <submittedName>
        <fullName evidence="2">Uncharacterized protein</fullName>
    </submittedName>
</protein>
<name>T2JBV1_CROWT</name>
<proteinExistence type="predicted"/>
<evidence type="ECO:0000256" key="1">
    <source>
        <dbReference type="SAM" id="MobiDB-lite"/>
    </source>
</evidence>